<keyword evidence="5" id="KW-1185">Reference proteome</keyword>
<dbReference type="InterPro" id="IPR036188">
    <property type="entry name" value="FAD/NAD-bd_sf"/>
</dbReference>
<protein>
    <submittedName>
        <fullName evidence="3">Uncharacterized protein</fullName>
    </submittedName>
</protein>
<reference evidence="3" key="1">
    <citation type="submission" date="2021-02" db="EMBL/GenBank/DDBJ databases">
        <authorList>
            <person name="Nowell W R."/>
        </authorList>
    </citation>
    <scope>NUCLEOTIDE SEQUENCE</scope>
</reference>
<gene>
    <name evidence="3" type="ORF">JXQ802_LOCUS45096</name>
    <name evidence="4" type="ORF">JXQ802_LOCUS45097</name>
    <name evidence="1" type="ORF">PYM288_LOCUS29598</name>
    <name evidence="2" type="ORF">PYM288_LOCUS29599</name>
</gene>
<accession>A0A815YEQ5</accession>
<dbReference type="EMBL" id="CAJNOL010003648">
    <property type="protein sequence ID" value="CAF1569786.1"/>
    <property type="molecule type" value="Genomic_DNA"/>
</dbReference>
<evidence type="ECO:0000313" key="5">
    <source>
        <dbReference type="Proteomes" id="UP000663870"/>
    </source>
</evidence>
<evidence type="ECO:0000313" key="3">
    <source>
        <dbReference type="EMBL" id="CAF1569786.1"/>
    </source>
</evidence>
<dbReference type="EMBL" id="CAJNOH010002467">
    <property type="protein sequence ID" value="CAF1294958.1"/>
    <property type="molecule type" value="Genomic_DNA"/>
</dbReference>
<proteinExistence type="predicted"/>
<dbReference type="SUPFAM" id="SSF51971">
    <property type="entry name" value="Nucleotide-binding domain"/>
    <property type="match status" value="1"/>
</dbReference>
<dbReference type="EMBL" id="CAJNOH010002467">
    <property type="protein sequence ID" value="CAF1294940.1"/>
    <property type="molecule type" value="Genomic_DNA"/>
</dbReference>
<comment type="caution">
    <text evidence="3">The sequence shown here is derived from an EMBL/GenBank/DDBJ whole genome shotgun (WGS) entry which is preliminary data.</text>
</comment>
<dbReference type="Proteomes" id="UP000663870">
    <property type="component" value="Unassembled WGS sequence"/>
</dbReference>
<evidence type="ECO:0000313" key="2">
    <source>
        <dbReference type="EMBL" id="CAF1294958.1"/>
    </source>
</evidence>
<evidence type="ECO:0000313" key="4">
    <source>
        <dbReference type="EMBL" id="CAF1569797.1"/>
    </source>
</evidence>
<sequence length="476" mass="53828">MIPVSSTLISNNLCTKCLLDENYQTDENNKNDESNKEKGNDAIIDDNAQLTTIIMSSSLSINCQQCQAILSLKDFQLTGHDNLSICYNCYLHGKEYEQLSSIHQDNSNYKKEPTTVSFEPINGSQTITEEINNINKRERDNSNRHLPLSNELSKNDVTYTALLIAIDCWPGDCIFDRQVAPDRCIKRYDNYLADMMSKISGLPITAEQLPNISPYGIVIDHMHNYERCSARCIATEHVLSCFQSSTFFGSRVLTSFTSMMKPRCPEGKRFLIVGAGPAGLFMAIQCLLRGHAVTLVERRTMYNRAVACGLLETEMKFFQLIGLPSCFFIRAIHDAKDIGVYIADIEEIMMKIAMKMGALIYLGCQFEPIRQMISSSSESKPGIRCWDGSSVHQEIYTAYDVLVYATGNTKSIPLDLFKMEPPRLFSEVFKEFHYLWSSDSESSLYQIIAKITVGIVEVDRDFHALSDDVLNFVVNY</sequence>
<dbReference type="EMBL" id="CAJNOL010003648">
    <property type="protein sequence ID" value="CAF1569797.1"/>
    <property type="molecule type" value="Genomic_DNA"/>
</dbReference>
<organism evidence="3 5">
    <name type="scientific">Rotaria sordida</name>
    <dbReference type="NCBI Taxonomy" id="392033"/>
    <lineage>
        <taxon>Eukaryota</taxon>
        <taxon>Metazoa</taxon>
        <taxon>Spiralia</taxon>
        <taxon>Gnathifera</taxon>
        <taxon>Rotifera</taxon>
        <taxon>Eurotatoria</taxon>
        <taxon>Bdelloidea</taxon>
        <taxon>Philodinida</taxon>
        <taxon>Philodinidae</taxon>
        <taxon>Rotaria</taxon>
    </lineage>
</organism>
<dbReference type="AlphaFoldDB" id="A0A815YEQ5"/>
<dbReference type="Proteomes" id="UP000663854">
    <property type="component" value="Unassembled WGS sequence"/>
</dbReference>
<dbReference type="Gene3D" id="3.50.50.60">
    <property type="entry name" value="FAD/NAD(P)-binding domain"/>
    <property type="match status" value="1"/>
</dbReference>
<evidence type="ECO:0000313" key="1">
    <source>
        <dbReference type="EMBL" id="CAF1294940.1"/>
    </source>
</evidence>
<name>A0A815YEQ5_9BILA</name>